<dbReference type="Pfam" id="PF09612">
    <property type="entry name" value="HtrL_YibB"/>
    <property type="match status" value="1"/>
</dbReference>
<dbReference type="EMBL" id="CP150637">
    <property type="protein sequence ID" value="WZW87903.1"/>
    <property type="molecule type" value="Genomic_DNA"/>
</dbReference>
<dbReference type="InterPro" id="IPR011735">
    <property type="entry name" value="WlaTC/HtrL_glycosyltransf"/>
</dbReference>
<sequence length="280" mass="33466">MHTSITIVTAFFDIGRDNWQYNFTRTTKDYLTYFKNLAVLKNEMVIFSSKEFIPIIKKYRKNLPTHIIEIDFKKQYKNLIEKVQAILDSDTYRSLIPEDLRNNPEYNVAEYVVVTNLKFYFIKYATDICNNHQNTDLFAWIDFGFCRKTSTVNGIKDWRHNFDPNYIHLFTLKNPFILEDKTTMLHNALNNEVYIAGGMLVGSKELWRAIYPKIVVIQNYYLKRNITDDDQGTMLMMVCEYPNLFKIHYLKKSWFSGFKQFNNGSTYRNIFYKFKSLFKI</sequence>
<accession>A0ABZ3C1K2</accession>
<protein>
    <submittedName>
        <fullName evidence="1">WlaTC/HtrL family glycosyltransferase</fullName>
    </submittedName>
</protein>
<proteinExistence type="predicted"/>
<evidence type="ECO:0000313" key="1">
    <source>
        <dbReference type="EMBL" id="WZW87903.1"/>
    </source>
</evidence>
<name>A0ABZ3C1K2_9GAMM</name>
<evidence type="ECO:0000313" key="2">
    <source>
        <dbReference type="Proteomes" id="UP001449178"/>
    </source>
</evidence>
<organism evidence="1 2">
    <name type="scientific">Ignatzschineria larvae DSM 13226</name>
    <dbReference type="NCBI Taxonomy" id="1111732"/>
    <lineage>
        <taxon>Bacteria</taxon>
        <taxon>Pseudomonadati</taxon>
        <taxon>Pseudomonadota</taxon>
        <taxon>Gammaproteobacteria</taxon>
        <taxon>Cardiobacteriales</taxon>
        <taxon>Ignatzschineriaceae</taxon>
        <taxon>Ignatzschineria</taxon>
    </lineage>
</organism>
<reference evidence="1 2" key="1">
    <citation type="submission" date="2024-03" db="EMBL/GenBank/DDBJ databases">
        <title>Complete Genome Sequence and Annotation of Ignatzschineria larvae DSM 13226.</title>
        <authorList>
            <person name="Cantrell E."/>
            <person name="Burcham Z.M."/>
        </authorList>
    </citation>
    <scope>NUCLEOTIDE SEQUENCE [LARGE SCALE GENOMIC DNA]</scope>
    <source>
        <strain evidence="1 2">DSM 13226</strain>
    </source>
</reference>
<gene>
    <name evidence="1" type="ORF">WMO13_00555</name>
</gene>
<keyword evidence="2" id="KW-1185">Reference proteome</keyword>
<dbReference type="Proteomes" id="UP001449178">
    <property type="component" value="Chromosome"/>
</dbReference>
<dbReference type="RefSeq" id="WP_026879203.1">
    <property type="nucleotide sequence ID" value="NZ_AZOD01000028.1"/>
</dbReference>